<evidence type="ECO:0000313" key="9">
    <source>
        <dbReference type="Proteomes" id="UP000284403"/>
    </source>
</evidence>
<dbReference type="GO" id="GO:0005840">
    <property type="term" value="C:ribosome"/>
    <property type="evidence" value="ECO:0007669"/>
    <property type="project" value="UniProtKB-KW"/>
</dbReference>
<evidence type="ECO:0000256" key="3">
    <source>
        <dbReference type="ARBA" id="ARBA00022737"/>
    </source>
</evidence>
<dbReference type="GeneID" id="40317699"/>
<keyword evidence="9" id="KW-1185">Reference proteome</keyword>
<dbReference type="PROSITE" id="PS00678">
    <property type="entry name" value="WD_REPEATS_1"/>
    <property type="match status" value="2"/>
</dbReference>
<keyword evidence="8" id="KW-0418">Kinase</keyword>
<dbReference type="CDD" id="cd00200">
    <property type="entry name" value="WD40"/>
    <property type="match status" value="1"/>
</dbReference>
<proteinExistence type="predicted"/>
<dbReference type="GO" id="GO:0000027">
    <property type="term" value="P:ribosomal large subunit assembly"/>
    <property type="evidence" value="ECO:0007669"/>
    <property type="project" value="TreeGrafter"/>
</dbReference>
<protein>
    <submittedName>
        <fullName evidence="8">Protein kinase</fullName>
    </submittedName>
</protein>
<dbReference type="AlphaFoldDB" id="A0A422PPA0"/>
<dbReference type="RefSeq" id="XP_029228876.1">
    <property type="nucleotide sequence ID" value="XM_029371000.1"/>
</dbReference>
<dbReference type="InterPro" id="IPR036322">
    <property type="entry name" value="WD40_repeat_dom_sf"/>
</dbReference>
<dbReference type="GO" id="GO:0005730">
    <property type="term" value="C:nucleolus"/>
    <property type="evidence" value="ECO:0007669"/>
    <property type="project" value="TreeGrafter"/>
</dbReference>
<feature type="compositionally biased region" description="Polar residues" evidence="7">
    <location>
        <begin position="69"/>
        <end position="79"/>
    </location>
</feature>
<evidence type="ECO:0000256" key="4">
    <source>
        <dbReference type="ARBA" id="ARBA00022980"/>
    </source>
</evidence>
<keyword evidence="5" id="KW-0539">Nucleus</keyword>
<dbReference type="InterPro" id="IPR019775">
    <property type="entry name" value="WD40_repeat_CS"/>
</dbReference>
<dbReference type="PROSITE" id="PS50294">
    <property type="entry name" value="WD_REPEATS_REGION"/>
    <property type="match status" value="3"/>
</dbReference>
<keyword evidence="4" id="KW-0687">Ribonucleoprotein</keyword>
<feature type="compositionally biased region" description="Basic and acidic residues" evidence="7">
    <location>
        <begin position="11"/>
        <end position="21"/>
    </location>
</feature>
<feature type="repeat" description="WD" evidence="6">
    <location>
        <begin position="283"/>
        <end position="324"/>
    </location>
</feature>
<evidence type="ECO:0000313" key="8">
    <source>
        <dbReference type="EMBL" id="RNF19554.1"/>
    </source>
</evidence>
<dbReference type="SMART" id="SM00320">
    <property type="entry name" value="WD40"/>
    <property type="match status" value="5"/>
</dbReference>
<dbReference type="Pfam" id="PF00400">
    <property type="entry name" value="WD40"/>
    <property type="match status" value="5"/>
</dbReference>
<organism evidence="8 9">
    <name type="scientific">Trypanosoma conorhini</name>
    <dbReference type="NCBI Taxonomy" id="83891"/>
    <lineage>
        <taxon>Eukaryota</taxon>
        <taxon>Discoba</taxon>
        <taxon>Euglenozoa</taxon>
        <taxon>Kinetoplastea</taxon>
        <taxon>Metakinetoplastina</taxon>
        <taxon>Trypanosomatida</taxon>
        <taxon>Trypanosomatidae</taxon>
        <taxon>Trypanosoma</taxon>
    </lineage>
</organism>
<dbReference type="EMBL" id="MKKU01000202">
    <property type="protein sequence ID" value="RNF19554.1"/>
    <property type="molecule type" value="Genomic_DNA"/>
</dbReference>
<keyword evidence="4" id="KW-0689">Ribosomal protein</keyword>
<dbReference type="PROSITE" id="PS50082">
    <property type="entry name" value="WD_REPEATS_2"/>
    <property type="match status" value="3"/>
</dbReference>
<feature type="region of interest" description="Disordered" evidence="7">
    <location>
        <begin position="41"/>
        <end position="105"/>
    </location>
</feature>
<evidence type="ECO:0000256" key="5">
    <source>
        <dbReference type="ARBA" id="ARBA00023242"/>
    </source>
</evidence>
<evidence type="ECO:0000256" key="7">
    <source>
        <dbReference type="SAM" id="MobiDB-lite"/>
    </source>
</evidence>
<feature type="repeat" description="WD" evidence="6">
    <location>
        <begin position="324"/>
        <end position="365"/>
    </location>
</feature>
<keyword evidence="8" id="KW-0808">Transferase</keyword>
<dbReference type="InterPro" id="IPR001680">
    <property type="entry name" value="WD40_rpt"/>
</dbReference>
<dbReference type="Proteomes" id="UP000284403">
    <property type="component" value="Unassembled WGS sequence"/>
</dbReference>
<name>A0A422PPA0_9TRYP</name>
<dbReference type="PANTHER" id="PTHR19848:SF0">
    <property type="entry name" value="NOTCHLESS PROTEIN HOMOLOG 1"/>
    <property type="match status" value="1"/>
</dbReference>
<reference evidence="8 9" key="1">
    <citation type="journal article" date="2018" name="BMC Genomics">
        <title>Genomic comparison of Trypanosoma conorhini and Trypanosoma rangeli to Trypanosoma cruzi strains of high and low virulence.</title>
        <authorList>
            <person name="Bradwell K.R."/>
            <person name="Koparde V.N."/>
            <person name="Matveyev A.V."/>
            <person name="Serrano M.G."/>
            <person name="Alves J.M."/>
            <person name="Parikh H."/>
            <person name="Huang B."/>
            <person name="Lee V."/>
            <person name="Espinosa-Alvarez O."/>
            <person name="Ortiz P.A."/>
            <person name="Costa-Martins A.G."/>
            <person name="Teixeira M.M."/>
            <person name="Buck G.A."/>
        </authorList>
    </citation>
    <scope>NUCLEOTIDE SEQUENCE [LARGE SCALE GENOMIC DNA]</scope>
    <source>
        <strain evidence="8 9">025E</strain>
    </source>
</reference>
<dbReference type="GO" id="GO:0016301">
    <property type="term" value="F:kinase activity"/>
    <property type="evidence" value="ECO:0007669"/>
    <property type="project" value="UniProtKB-KW"/>
</dbReference>
<feature type="region of interest" description="Disordered" evidence="7">
    <location>
        <begin position="132"/>
        <end position="153"/>
    </location>
</feature>
<comment type="caution">
    <text evidence="8">The sequence shown here is derived from an EMBL/GenBank/DDBJ whole genome shotgun (WGS) entry which is preliminary data.</text>
</comment>
<evidence type="ECO:0000256" key="2">
    <source>
        <dbReference type="ARBA" id="ARBA00022574"/>
    </source>
</evidence>
<feature type="repeat" description="WD" evidence="6">
    <location>
        <begin position="366"/>
        <end position="407"/>
    </location>
</feature>
<dbReference type="PANTHER" id="PTHR19848">
    <property type="entry name" value="WD40 REPEAT PROTEIN"/>
    <property type="match status" value="1"/>
</dbReference>
<gene>
    <name evidence="8" type="ORF">Tco025E_04088</name>
</gene>
<evidence type="ECO:0000256" key="1">
    <source>
        <dbReference type="ARBA" id="ARBA00004123"/>
    </source>
</evidence>
<feature type="region of interest" description="Disordered" evidence="7">
    <location>
        <begin position="1"/>
        <end position="23"/>
    </location>
</feature>
<dbReference type="SUPFAM" id="SSF50978">
    <property type="entry name" value="WD40 repeat-like"/>
    <property type="match status" value="1"/>
</dbReference>
<feature type="compositionally biased region" description="Basic and acidic residues" evidence="7">
    <location>
        <begin position="94"/>
        <end position="104"/>
    </location>
</feature>
<comment type="subcellular location">
    <subcellularLocation>
        <location evidence="1">Nucleus</location>
    </subcellularLocation>
</comment>
<evidence type="ECO:0000256" key="6">
    <source>
        <dbReference type="PROSITE-ProRule" id="PRU00221"/>
    </source>
</evidence>
<dbReference type="InterPro" id="IPR015943">
    <property type="entry name" value="WD40/YVTN_repeat-like_dom_sf"/>
</dbReference>
<sequence length="537" mass="58000">MGCGSSSARRRGSDEPLHDYDAVNFGLPWGRGAAVQLSPVGGKEAASLRGDGDAAAEEAATTTDEELSDITNSISTRSSEGGGGGAPGGPFPFKSDDLERKRNEVPPSIEEDLFVYDDVVVSKNEAQTRHWRIEGRRPQTSRRASRKPNDGAASDNLFHFTDFNVCVDEVDMTVDQPTGSLAMQQLAFGNRAQQAVLLGATVMKTFSTAPNTVVAMLRANEEKSAKTSCRPLRGVKVETLIGHAFRVRCLSVSPVERSLVSCSNEDASVTLRSLVTGEEEGIFTGHRDNVIAAAISPDGKYLATTSKDFTMALWDANTGKLLYVLQHEMVVICCCFAPDSKTVVSGCQDRVCRVWDTRTARERVKYTHHAGIIVSVAYSPDGACVCSTSADRTLQVWSATSGKMKLTMRGHTGIILACSYTSDGKYIVSNDEVHLCVWIAASGLCKLRLAVTKVAGVPRAAARAGKLRWTFSSAAPGAFTQYIIVACTNRYVYILDVDGHEHYSEFCKAPVYCLAVGYKEKAVFGDSFGNVYVMTLS</sequence>
<keyword evidence="2 6" id="KW-0853">WD repeat</keyword>
<dbReference type="OrthoDB" id="674604at2759"/>
<dbReference type="Gene3D" id="2.130.10.10">
    <property type="entry name" value="YVTN repeat-like/Quinoprotein amine dehydrogenase"/>
    <property type="match status" value="2"/>
</dbReference>
<accession>A0A422PPA0</accession>
<keyword evidence="3" id="KW-0677">Repeat</keyword>